<comment type="caution">
    <text evidence="1">The sequence shown here is derived from an EMBL/GenBank/DDBJ whole genome shotgun (WGS) entry which is preliminary data.</text>
</comment>
<organism evidence="1 2">
    <name type="scientific">Paenibacillus thailandensis</name>
    <dbReference type="NCBI Taxonomy" id="393250"/>
    <lineage>
        <taxon>Bacteria</taxon>
        <taxon>Bacillati</taxon>
        <taxon>Bacillota</taxon>
        <taxon>Bacilli</taxon>
        <taxon>Bacillales</taxon>
        <taxon>Paenibacillaceae</taxon>
        <taxon>Paenibacillus</taxon>
    </lineage>
</organism>
<proteinExistence type="predicted"/>
<protein>
    <submittedName>
        <fullName evidence="1">YunC family protein</fullName>
    </submittedName>
</protein>
<dbReference type="Pfam" id="PF08827">
    <property type="entry name" value="DUF1805"/>
    <property type="match status" value="1"/>
</dbReference>
<sequence>MMQMVPVTLDNGAVVLGIEVKLPKTTLVVLASSSGYIMCGALDVGLLNERLKDRGIIAGRAVGVRTITELLEAPLESVTHMAETLGITTGMKGADALKLMVQAEKASPS</sequence>
<reference evidence="2" key="1">
    <citation type="journal article" date="2019" name="Int. J. Syst. Evol. Microbiol.">
        <title>The Global Catalogue of Microorganisms (GCM) 10K type strain sequencing project: providing services to taxonomists for standard genome sequencing and annotation.</title>
        <authorList>
            <consortium name="The Broad Institute Genomics Platform"/>
            <consortium name="The Broad Institute Genome Sequencing Center for Infectious Disease"/>
            <person name="Wu L."/>
            <person name="Ma J."/>
        </authorList>
    </citation>
    <scope>NUCLEOTIDE SEQUENCE [LARGE SCALE GENOMIC DNA]</scope>
    <source>
        <strain evidence="2">TISTR 1827</strain>
    </source>
</reference>
<evidence type="ECO:0000313" key="2">
    <source>
        <dbReference type="Proteomes" id="UP001597493"/>
    </source>
</evidence>
<dbReference type="Proteomes" id="UP001597493">
    <property type="component" value="Unassembled WGS sequence"/>
</dbReference>
<dbReference type="Gene3D" id="3.30.1980.10">
    <property type="entry name" value="Hypothetical protein YunC"/>
    <property type="match status" value="1"/>
</dbReference>
<dbReference type="InterPro" id="IPR036493">
    <property type="entry name" value="YunC_sf"/>
</dbReference>
<dbReference type="RefSeq" id="WP_379269099.1">
    <property type="nucleotide sequence ID" value="NZ_JBHUGT010000031.1"/>
</dbReference>
<keyword evidence="2" id="KW-1185">Reference proteome</keyword>
<evidence type="ECO:0000313" key="1">
    <source>
        <dbReference type="EMBL" id="MFD2658998.1"/>
    </source>
</evidence>
<dbReference type="EMBL" id="JBHUMY010000001">
    <property type="protein sequence ID" value="MFD2658998.1"/>
    <property type="molecule type" value="Genomic_DNA"/>
</dbReference>
<gene>
    <name evidence="1" type="ORF">ACFSW5_01820</name>
</gene>
<dbReference type="SUPFAM" id="SSF102891">
    <property type="entry name" value="Hypothetical protein Ta1206"/>
    <property type="match status" value="1"/>
</dbReference>
<dbReference type="InterPro" id="IPR014931">
    <property type="entry name" value="DUF1805"/>
</dbReference>
<accession>A0ABW5QSC1</accession>
<name>A0ABW5QSC1_9BACL</name>